<keyword evidence="5" id="KW-1185">Reference proteome</keyword>
<gene>
    <name evidence="2" type="ORF">RD149_06885</name>
    <name evidence="3" type="ORF">SAMN04488548_1344027</name>
</gene>
<evidence type="ECO:0000313" key="4">
    <source>
        <dbReference type="Proteomes" id="UP000183180"/>
    </source>
</evidence>
<organism evidence="3 4">
    <name type="scientific">Gordonia westfalica</name>
    <dbReference type="NCBI Taxonomy" id="158898"/>
    <lineage>
        <taxon>Bacteria</taxon>
        <taxon>Bacillati</taxon>
        <taxon>Actinomycetota</taxon>
        <taxon>Actinomycetes</taxon>
        <taxon>Mycobacteriales</taxon>
        <taxon>Gordoniaceae</taxon>
        <taxon>Gordonia</taxon>
    </lineage>
</organism>
<reference evidence="3 4" key="1">
    <citation type="submission" date="2016-10" db="EMBL/GenBank/DDBJ databases">
        <authorList>
            <person name="de Groot N.N."/>
        </authorList>
    </citation>
    <scope>NUCLEOTIDE SEQUENCE [LARGE SCALE GENOMIC DNA]</scope>
    <source>
        <strain evidence="3 4">DSM 44215</strain>
    </source>
</reference>
<reference evidence="2 5" key="2">
    <citation type="submission" date="2023-08" db="EMBL/GenBank/DDBJ databases">
        <title>Bioegradation of LLDPE and BLDPE plastic by marine bacteria from coast plastic debris.</title>
        <authorList>
            <person name="Rong Z."/>
        </authorList>
    </citation>
    <scope>NUCLEOTIDE SEQUENCE [LARGE SCALE GENOMIC DNA]</scope>
    <source>
        <strain evidence="2 5">Z-2</strain>
    </source>
</reference>
<feature type="region of interest" description="Disordered" evidence="1">
    <location>
        <begin position="1"/>
        <end position="102"/>
    </location>
</feature>
<evidence type="ECO:0000313" key="2">
    <source>
        <dbReference type="EMBL" id="MDS1113490.1"/>
    </source>
</evidence>
<name>A0A1H2KYY2_9ACTN</name>
<feature type="compositionally biased region" description="Polar residues" evidence="1">
    <location>
        <begin position="28"/>
        <end position="49"/>
    </location>
</feature>
<accession>A0A1H2KYY2</accession>
<protein>
    <submittedName>
        <fullName evidence="3">Uncharacterized protein</fullName>
    </submittedName>
</protein>
<dbReference type="Proteomes" id="UP000183180">
    <property type="component" value="Unassembled WGS sequence"/>
</dbReference>
<dbReference type="AlphaFoldDB" id="A0A1H2KYY2"/>
<dbReference type="EMBL" id="FNLM01000034">
    <property type="protein sequence ID" value="SDU73752.1"/>
    <property type="molecule type" value="Genomic_DNA"/>
</dbReference>
<dbReference type="EMBL" id="JAVLUS010000004">
    <property type="protein sequence ID" value="MDS1113490.1"/>
    <property type="molecule type" value="Genomic_DNA"/>
</dbReference>
<dbReference type="Proteomes" id="UP001265083">
    <property type="component" value="Unassembled WGS sequence"/>
</dbReference>
<dbReference type="RefSeq" id="WP_159441582.1">
    <property type="nucleotide sequence ID" value="NZ_FNLM01000034.1"/>
</dbReference>
<sequence length="102" mass="11217">MNSTQLAPVEHSTDAPRHVAPTPDDTVDSVSMLGSSNGIQSDAGLSTITVDRPGHERRSEHHRDEPDDDRQHRDHQKADADKGADPEGREAFRPIGLFVRKS</sequence>
<proteinExistence type="predicted"/>
<evidence type="ECO:0000313" key="5">
    <source>
        <dbReference type="Proteomes" id="UP001265083"/>
    </source>
</evidence>
<dbReference type="STRING" id="158898.SAMN04488548_1344027"/>
<evidence type="ECO:0000256" key="1">
    <source>
        <dbReference type="SAM" id="MobiDB-lite"/>
    </source>
</evidence>
<evidence type="ECO:0000313" key="3">
    <source>
        <dbReference type="EMBL" id="SDU73752.1"/>
    </source>
</evidence>
<feature type="compositionally biased region" description="Basic and acidic residues" evidence="1">
    <location>
        <begin position="52"/>
        <end position="92"/>
    </location>
</feature>